<gene>
    <name evidence="3" type="ORF">DERYTH_LOCUS1895</name>
</gene>
<dbReference type="PROSITE" id="PS50157">
    <property type="entry name" value="ZINC_FINGER_C2H2_2"/>
    <property type="match status" value="1"/>
</dbReference>
<dbReference type="Proteomes" id="UP000789405">
    <property type="component" value="Unassembled WGS sequence"/>
</dbReference>
<keyword evidence="1" id="KW-0479">Metal-binding</keyword>
<dbReference type="Gene3D" id="3.30.160.60">
    <property type="entry name" value="Classic Zinc Finger"/>
    <property type="match status" value="1"/>
</dbReference>
<keyword evidence="4" id="KW-1185">Reference proteome</keyword>
<name>A0A9N8WAZ8_9GLOM</name>
<keyword evidence="1" id="KW-0863">Zinc-finger</keyword>
<protein>
    <submittedName>
        <fullName evidence="3">10489_t:CDS:1</fullName>
    </submittedName>
</protein>
<dbReference type="AlphaFoldDB" id="A0A9N8WAZ8"/>
<dbReference type="GO" id="GO:0008270">
    <property type="term" value="F:zinc ion binding"/>
    <property type="evidence" value="ECO:0007669"/>
    <property type="project" value="UniProtKB-KW"/>
</dbReference>
<keyword evidence="1" id="KW-0862">Zinc</keyword>
<evidence type="ECO:0000256" key="1">
    <source>
        <dbReference type="PROSITE-ProRule" id="PRU00042"/>
    </source>
</evidence>
<dbReference type="EMBL" id="CAJVPY010000564">
    <property type="protein sequence ID" value="CAG8480367.1"/>
    <property type="molecule type" value="Genomic_DNA"/>
</dbReference>
<evidence type="ECO:0000313" key="4">
    <source>
        <dbReference type="Proteomes" id="UP000789405"/>
    </source>
</evidence>
<sequence>MSTILEMIVNELFKTHGSQSSFHGPSKTVAHDHQNMAQDNIVMCPCENLYLIVDAFLQHLRIDHKCNECQMTVNNLISQSVVKRKNAINGEDLKKETNIKPYSCDVCNKKFKNTIDLQRHCTAKKHHTYIRETQ</sequence>
<proteinExistence type="predicted"/>
<comment type="caution">
    <text evidence="3">The sequence shown here is derived from an EMBL/GenBank/DDBJ whole genome shotgun (WGS) entry which is preliminary data.</text>
</comment>
<dbReference type="SUPFAM" id="SSF57667">
    <property type="entry name" value="beta-beta-alpha zinc fingers"/>
    <property type="match status" value="1"/>
</dbReference>
<dbReference type="PROSITE" id="PS00028">
    <property type="entry name" value="ZINC_FINGER_C2H2_1"/>
    <property type="match status" value="1"/>
</dbReference>
<feature type="domain" description="C2H2-type" evidence="2">
    <location>
        <begin position="102"/>
        <end position="132"/>
    </location>
</feature>
<reference evidence="3" key="1">
    <citation type="submission" date="2021-06" db="EMBL/GenBank/DDBJ databases">
        <authorList>
            <person name="Kallberg Y."/>
            <person name="Tangrot J."/>
            <person name="Rosling A."/>
        </authorList>
    </citation>
    <scope>NUCLEOTIDE SEQUENCE</scope>
    <source>
        <strain evidence="3">MA453B</strain>
    </source>
</reference>
<dbReference type="OrthoDB" id="8113227at2759"/>
<dbReference type="InterPro" id="IPR013087">
    <property type="entry name" value="Znf_C2H2_type"/>
</dbReference>
<evidence type="ECO:0000313" key="3">
    <source>
        <dbReference type="EMBL" id="CAG8480367.1"/>
    </source>
</evidence>
<evidence type="ECO:0000259" key="2">
    <source>
        <dbReference type="PROSITE" id="PS50157"/>
    </source>
</evidence>
<dbReference type="InterPro" id="IPR036236">
    <property type="entry name" value="Znf_C2H2_sf"/>
</dbReference>
<accession>A0A9N8WAZ8</accession>
<organism evidence="3 4">
    <name type="scientific">Dentiscutata erythropus</name>
    <dbReference type="NCBI Taxonomy" id="1348616"/>
    <lineage>
        <taxon>Eukaryota</taxon>
        <taxon>Fungi</taxon>
        <taxon>Fungi incertae sedis</taxon>
        <taxon>Mucoromycota</taxon>
        <taxon>Glomeromycotina</taxon>
        <taxon>Glomeromycetes</taxon>
        <taxon>Diversisporales</taxon>
        <taxon>Gigasporaceae</taxon>
        <taxon>Dentiscutata</taxon>
    </lineage>
</organism>